<dbReference type="STRING" id="1428644.BIV57_18185"/>
<keyword evidence="8" id="KW-1185">Reference proteome</keyword>
<dbReference type="GO" id="GO:0003677">
    <property type="term" value="F:DNA binding"/>
    <property type="evidence" value="ECO:0007669"/>
    <property type="project" value="UniProtKB-UniRule"/>
</dbReference>
<sequence length="282" mass="30167">MCGTPLAPAGRGRPPVYCSQACRARAYRARRAAPSAGRSAAEPAAPVPHTAGNAPGGSAQGAAERPLERIVRAAIRVADRDGLDGLTMRQVAAALAMPPMSLYGHLDGRERLVELMADAVFAERPLPEPGPPGWRAKLELSGRQEWAIYRAHPWAALLIADTTRPPIGAGIMAYTDWRMRAVDGLGLDFTTMVRIAVGVSSHLQGAAVSLARQTRSAKDLGSPRSRWVEEREPEIRRLLRSAGLTMVERFDETAYRATEPDAVFEFALATTLDGVAALLGGA</sequence>
<evidence type="ECO:0000256" key="2">
    <source>
        <dbReference type="ARBA" id="ARBA00023125"/>
    </source>
</evidence>
<dbReference type="InterPro" id="IPR004111">
    <property type="entry name" value="Repressor_TetR_C"/>
</dbReference>
<evidence type="ECO:0000313" key="7">
    <source>
        <dbReference type="EMBL" id="OIV36089.1"/>
    </source>
</evidence>
<comment type="caution">
    <text evidence="7">The sequence shown here is derived from an EMBL/GenBank/DDBJ whole genome shotgun (WGS) entry which is preliminary data.</text>
</comment>
<dbReference type="Pfam" id="PF02909">
    <property type="entry name" value="TetR_C_1"/>
    <property type="match status" value="1"/>
</dbReference>
<protein>
    <recommendedName>
        <fullName evidence="6">HTH tetR-type domain-containing protein</fullName>
    </recommendedName>
</protein>
<keyword evidence="3" id="KW-0804">Transcription</keyword>
<proteinExistence type="predicted"/>
<dbReference type="InterPro" id="IPR036271">
    <property type="entry name" value="Tet_transcr_reg_TetR-rel_C_sf"/>
</dbReference>
<dbReference type="EMBL" id="MLCF01000115">
    <property type="protein sequence ID" value="OIV36089.1"/>
    <property type="molecule type" value="Genomic_DNA"/>
</dbReference>
<keyword evidence="2 4" id="KW-0238">DNA-binding</keyword>
<accession>A0A1J7BRL9</accession>
<feature type="compositionally biased region" description="Low complexity" evidence="5">
    <location>
        <begin position="33"/>
        <end position="44"/>
    </location>
</feature>
<dbReference type="GO" id="GO:0045892">
    <property type="term" value="P:negative regulation of DNA-templated transcription"/>
    <property type="evidence" value="ECO:0007669"/>
    <property type="project" value="InterPro"/>
</dbReference>
<dbReference type="Gene3D" id="1.10.357.10">
    <property type="entry name" value="Tetracycline Repressor, domain 2"/>
    <property type="match status" value="1"/>
</dbReference>
<dbReference type="Proteomes" id="UP000243342">
    <property type="component" value="Unassembled WGS sequence"/>
</dbReference>
<dbReference type="Gene3D" id="1.10.10.60">
    <property type="entry name" value="Homeodomain-like"/>
    <property type="match status" value="1"/>
</dbReference>
<evidence type="ECO:0000259" key="6">
    <source>
        <dbReference type="PROSITE" id="PS50977"/>
    </source>
</evidence>
<gene>
    <name evidence="7" type="ORF">BIV57_18185</name>
</gene>
<evidence type="ECO:0000256" key="3">
    <source>
        <dbReference type="ARBA" id="ARBA00023163"/>
    </source>
</evidence>
<dbReference type="InterPro" id="IPR009057">
    <property type="entry name" value="Homeodomain-like_sf"/>
</dbReference>
<dbReference type="InterPro" id="IPR001647">
    <property type="entry name" value="HTH_TetR"/>
</dbReference>
<dbReference type="AlphaFoldDB" id="A0A1J7BRL9"/>
<reference evidence="7 8" key="1">
    <citation type="submission" date="2016-10" db="EMBL/GenBank/DDBJ databases">
        <title>Genome sequence of Streptomyces gilvigriseus MUSC 26.</title>
        <authorList>
            <person name="Lee L.-H."/>
            <person name="Ser H.-L."/>
        </authorList>
    </citation>
    <scope>NUCLEOTIDE SEQUENCE [LARGE SCALE GENOMIC DNA]</scope>
    <source>
        <strain evidence="7 8">MUSC 26</strain>
    </source>
</reference>
<dbReference type="SUPFAM" id="SSF46689">
    <property type="entry name" value="Homeodomain-like"/>
    <property type="match status" value="1"/>
</dbReference>
<keyword evidence="1" id="KW-0805">Transcription regulation</keyword>
<evidence type="ECO:0000313" key="8">
    <source>
        <dbReference type="Proteomes" id="UP000243342"/>
    </source>
</evidence>
<feature type="region of interest" description="Disordered" evidence="5">
    <location>
        <begin position="33"/>
        <end position="64"/>
    </location>
</feature>
<evidence type="ECO:0000256" key="4">
    <source>
        <dbReference type="PROSITE-ProRule" id="PRU00335"/>
    </source>
</evidence>
<feature type="domain" description="HTH tetR-type" evidence="6">
    <location>
        <begin position="64"/>
        <end position="124"/>
    </location>
</feature>
<feature type="DNA-binding region" description="H-T-H motif" evidence="4">
    <location>
        <begin position="87"/>
        <end position="106"/>
    </location>
</feature>
<dbReference type="SUPFAM" id="SSF48498">
    <property type="entry name" value="Tetracyclin repressor-like, C-terminal domain"/>
    <property type="match status" value="1"/>
</dbReference>
<organism evidence="7 8">
    <name type="scientific">Mangrovactinospora gilvigrisea</name>
    <dbReference type="NCBI Taxonomy" id="1428644"/>
    <lineage>
        <taxon>Bacteria</taxon>
        <taxon>Bacillati</taxon>
        <taxon>Actinomycetota</taxon>
        <taxon>Actinomycetes</taxon>
        <taxon>Kitasatosporales</taxon>
        <taxon>Streptomycetaceae</taxon>
        <taxon>Mangrovactinospora</taxon>
    </lineage>
</organism>
<dbReference type="PROSITE" id="PS50977">
    <property type="entry name" value="HTH_TETR_2"/>
    <property type="match status" value="1"/>
</dbReference>
<evidence type="ECO:0000256" key="5">
    <source>
        <dbReference type="SAM" id="MobiDB-lite"/>
    </source>
</evidence>
<name>A0A1J7BRL9_9ACTN</name>
<evidence type="ECO:0000256" key="1">
    <source>
        <dbReference type="ARBA" id="ARBA00023015"/>
    </source>
</evidence>